<evidence type="ECO:0000259" key="2">
    <source>
        <dbReference type="Pfam" id="PF00587"/>
    </source>
</evidence>
<protein>
    <submittedName>
        <fullName evidence="3">Serine--trna mitochondrial</fullName>
        <ecNumber evidence="3">6.1.1.11</ecNumber>
    </submittedName>
</protein>
<dbReference type="Pfam" id="PF00587">
    <property type="entry name" value="tRNA-synt_2b"/>
    <property type="match status" value="1"/>
</dbReference>
<dbReference type="GO" id="GO:0005524">
    <property type="term" value="F:ATP binding"/>
    <property type="evidence" value="ECO:0007669"/>
    <property type="project" value="InterPro"/>
</dbReference>
<dbReference type="InterPro" id="IPR002317">
    <property type="entry name" value="Ser-tRNA-ligase_type_1"/>
</dbReference>
<dbReference type="InterPro" id="IPR045864">
    <property type="entry name" value="aa-tRNA-synth_II/BPL/LPL"/>
</dbReference>
<dbReference type="EC" id="6.1.1.11" evidence="3"/>
<sequence>MRILDMPECDLGAQAYRKFDVECYMPGKEYWGEISSASNCTDYQARRLGIKCDDGNFVHTINGTACAAPRLLIAILETNQNKDGTISIPNELVPYVRYETLRKSKVPKLIPYKMK</sequence>
<dbReference type="PRINTS" id="PR00981">
    <property type="entry name" value="TRNASYNTHSER"/>
</dbReference>
<keyword evidence="3" id="KW-0436">Ligase</keyword>
<dbReference type="GO" id="GO:0004828">
    <property type="term" value="F:serine-tRNA ligase activity"/>
    <property type="evidence" value="ECO:0007669"/>
    <property type="project" value="UniProtKB-EC"/>
</dbReference>
<name>A0A161MP61_TRIIF</name>
<dbReference type="InterPro" id="IPR002314">
    <property type="entry name" value="aa-tRNA-synt_IIb"/>
</dbReference>
<dbReference type="SUPFAM" id="SSF55681">
    <property type="entry name" value="Class II aaRS and biotin synthetases"/>
    <property type="match status" value="1"/>
</dbReference>
<evidence type="ECO:0000256" key="1">
    <source>
        <dbReference type="ARBA" id="ARBA00010728"/>
    </source>
</evidence>
<reference evidence="3" key="1">
    <citation type="submission" date="2016-04" db="EMBL/GenBank/DDBJ databases">
        <authorList>
            <person name="Calderon-Fernandez G.M.Sr."/>
        </authorList>
    </citation>
    <scope>NUCLEOTIDE SEQUENCE</scope>
    <source>
        <strain evidence="3">Int1</strain>
        <tissue evidence="3">Integument</tissue>
    </source>
</reference>
<proteinExistence type="inferred from homology"/>
<feature type="domain" description="Aminoacyl-tRNA synthetase class II (G/ P/ S/T)" evidence="2">
    <location>
        <begin position="11"/>
        <end position="79"/>
    </location>
</feature>
<reference evidence="3" key="2">
    <citation type="journal article" date="2017" name="J. Med. Entomol.">
        <title>Transcriptome Analysis of the Triatoma infestans (Hemiptera: Reduviidae) Integument.</title>
        <authorList>
            <person name="Calderon-Fernandez G.M."/>
            <person name="Moriconi D.E."/>
            <person name="Dulbecco A.B."/>
            <person name="Juarez M.P."/>
        </authorList>
    </citation>
    <scope>NUCLEOTIDE SEQUENCE</scope>
    <source>
        <strain evidence="3">Int1</strain>
        <tissue evidence="3">Integument</tissue>
    </source>
</reference>
<dbReference type="Gene3D" id="3.30.930.10">
    <property type="entry name" value="Bira Bifunctional Protein, Domain 2"/>
    <property type="match status" value="1"/>
</dbReference>
<accession>A0A161MP61</accession>
<dbReference type="AlphaFoldDB" id="A0A161MP61"/>
<dbReference type="PANTHER" id="PTHR11778">
    <property type="entry name" value="SERYL-TRNA SYNTHETASE"/>
    <property type="match status" value="1"/>
</dbReference>
<dbReference type="GO" id="GO:0006434">
    <property type="term" value="P:seryl-tRNA aminoacylation"/>
    <property type="evidence" value="ECO:0007669"/>
    <property type="project" value="InterPro"/>
</dbReference>
<organism evidence="3">
    <name type="scientific">Triatoma infestans</name>
    <name type="common">Assassin bug</name>
    <dbReference type="NCBI Taxonomy" id="30076"/>
    <lineage>
        <taxon>Eukaryota</taxon>
        <taxon>Metazoa</taxon>
        <taxon>Ecdysozoa</taxon>
        <taxon>Arthropoda</taxon>
        <taxon>Hexapoda</taxon>
        <taxon>Insecta</taxon>
        <taxon>Pterygota</taxon>
        <taxon>Neoptera</taxon>
        <taxon>Paraneoptera</taxon>
        <taxon>Hemiptera</taxon>
        <taxon>Heteroptera</taxon>
        <taxon>Panheteroptera</taxon>
        <taxon>Cimicomorpha</taxon>
        <taxon>Reduviidae</taxon>
        <taxon>Triatominae</taxon>
        <taxon>Triatoma</taxon>
    </lineage>
</organism>
<evidence type="ECO:0000313" key="3">
    <source>
        <dbReference type="EMBL" id="JAR99898.1"/>
    </source>
</evidence>
<comment type="similarity">
    <text evidence="1">Belongs to the class-II aminoacyl-tRNA synthetase family. Type-1 seryl-tRNA synthetase subfamily.</text>
</comment>
<dbReference type="EMBL" id="GEMB01003316">
    <property type="protein sequence ID" value="JAR99898.1"/>
    <property type="molecule type" value="Transcribed_RNA"/>
</dbReference>